<comment type="caution">
    <text evidence="2">The sequence shown here is derived from an EMBL/GenBank/DDBJ whole genome shotgun (WGS) entry which is preliminary data.</text>
</comment>
<dbReference type="Pfam" id="PF08241">
    <property type="entry name" value="Methyltransf_11"/>
    <property type="match status" value="1"/>
</dbReference>
<evidence type="ECO:0000259" key="1">
    <source>
        <dbReference type="Pfam" id="PF08241"/>
    </source>
</evidence>
<evidence type="ECO:0000313" key="3">
    <source>
        <dbReference type="Proteomes" id="UP001597079"/>
    </source>
</evidence>
<dbReference type="EMBL" id="JBHUCX010000024">
    <property type="protein sequence ID" value="MFD1675069.1"/>
    <property type="molecule type" value="Genomic_DNA"/>
</dbReference>
<dbReference type="GO" id="GO:0008168">
    <property type="term" value="F:methyltransferase activity"/>
    <property type="evidence" value="ECO:0007669"/>
    <property type="project" value="UniProtKB-KW"/>
</dbReference>
<keyword evidence="3" id="KW-1185">Reference proteome</keyword>
<organism evidence="2 3">
    <name type="scientific">Alicyclobacillus fodiniaquatilis</name>
    <dbReference type="NCBI Taxonomy" id="1661150"/>
    <lineage>
        <taxon>Bacteria</taxon>
        <taxon>Bacillati</taxon>
        <taxon>Bacillota</taxon>
        <taxon>Bacilli</taxon>
        <taxon>Bacillales</taxon>
        <taxon>Alicyclobacillaceae</taxon>
        <taxon>Alicyclobacillus</taxon>
    </lineage>
</organism>
<feature type="domain" description="Methyltransferase type 11" evidence="1">
    <location>
        <begin position="40"/>
        <end position="134"/>
    </location>
</feature>
<dbReference type="InterPro" id="IPR013216">
    <property type="entry name" value="Methyltransf_11"/>
</dbReference>
<dbReference type="InterPro" id="IPR029063">
    <property type="entry name" value="SAM-dependent_MTases_sf"/>
</dbReference>
<dbReference type="SUPFAM" id="SSF53335">
    <property type="entry name" value="S-adenosyl-L-methionine-dependent methyltransferases"/>
    <property type="match status" value="1"/>
</dbReference>
<keyword evidence="2" id="KW-0489">Methyltransferase</keyword>
<keyword evidence="2" id="KW-0808">Transferase</keyword>
<dbReference type="RefSeq" id="WP_377942932.1">
    <property type="nucleotide sequence ID" value="NZ_JBHUCX010000024.1"/>
</dbReference>
<evidence type="ECO:0000313" key="2">
    <source>
        <dbReference type="EMBL" id="MFD1675069.1"/>
    </source>
</evidence>
<accession>A0ABW4JH25</accession>
<dbReference type="CDD" id="cd02440">
    <property type="entry name" value="AdoMet_MTases"/>
    <property type="match status" value="1"/>
</dbReference>
<sequence length="259" mass="29293">MPINFHDEKNSRSYASRDADVSWAQAIKSLVDPVGRAVADIGCGGGIYAQAWHKIGASSIVGVDFSDAMVETVKKRFVGDTSYTFQVGEASATGIADGKMEIVFERALIHHLKELEPYLQEAYRILAPNGHLLIQDRTPMDVALPGSEDHLRGYLFECYPRLLPFEQSRRWSSETVAERMSEAGFRHVQQITVWETRQTYASFAELANDLRGRTGRSILHELTDDEIEQLILYLEQRLPKHGPIEERDRWTIWSGQKGA</sequence>
<gene>
    <name evidence="2" type="ORF">ACFSB2_10225</name>
</gene>
<proteinExistence type="predicted"/>
<dbReference type="Gene3D" id="3.40.50.150">
    <property type="entry name" value="Vaccinia Virus protein VP39"/>
    <property type="match status" value="1"/>
</dbReference>
<reference evidence="3" key="1">
    <citation type="journal article" date="2019" name="Int. J. Syst. Evol. Microbiol.">
        <title>The Global Catalogue of Microorganisms (GCM) 10K type strain sequencing project: providing services to taxonomists for standard genome sequencing and annotation.</title>
        <authorList>
            <consortium name="The Broad Institute Genomics Platform"/>
            <consortium name="The Broad Institute Genome Sequencing Center for Infectious Disease"/>
            <person name="Wu L."/>
            <person name="Ma J."/>
        </authorList>
    </citation>
    <scope>NUCLEOTIDE SEQUENCE [LARGE SCALE GENOMIC DNA]</scope>
    <source>
        <strain evidence="3">CGMCC 1.12286</strain>
    </source>
</reference>
<dbReference type="Proteomes" id="UP001597079">
    <property type="component" value="Unassembled WGS sequence"/>
</dbReference>
<name>A0ABW4JH25_9BACL</name>
<dbReference type="PANTHER" id="PTHR43861">
    <property type="entry name" value="TRANS-ACONITATE 2-METHYLTRANSFERASE-RELATED"/>
    <property type="match status" value="1"/>
</dbReference>
<protein>
    <submittedName>
        <fullName evidence="2">Class I SAM-dependent methyltransferase</fullName>
    </submittedName>
</protein>
<dbReference type="GO" id="GO:0032259">
    <property type="term" value="P:methylation"/>
    <property type="evidence" value="ECO:0007669"/>
    <property type="project" value="UniProtKB-KW"/>
</dbReference>